<dbReference type="PROSITE" id="PS51118">
    <property type="entry name" value="HTH_HXLR"/>
    <property type="match status" value="1"/>
</dbReference>
<dbReference type="InterPro" id="IPR002577">
    <property type="entry name" value="HTH_HxlR"/>
</dbReference>
<protein>
    <submittedName>
        <fullName evidence="5">Transcriptional regulator</fullName>
    </submittedName>
</protein>
<dbReference type="PANTHER" id="PTHR33204">
    <property type="entry name" value="TRANSCRIPTIONAL REGULATOR, MARR FAMILY"/>
    <property type="match status" value="1"/>
</dbReference>
<dbReference type="InterPro" id="IPR011991">
    <property type="entry name" value="ArsR-like_HTH"/>
</dbReference>
<dbReference type="Gene3D" id="1.10.10.10">
    <property type="entry name" value="Winged helix-like DNA-binding domain superfamily/Winged helix DNA-binding domain"/>
    <property type="match status" value="1"/>
</dbReference>
<accession>A0A831X8Q6</accession>
<keyword evidence="2" id="KW-0238">DNA-binding</keyword>
<dbReference type="EMBL" id="DSIY01000316">
    <property type="protein sequence ID" value="HEG92487.1"/>
    <property type="molecule type" value="Genomic_DNA"/>
</dbReference>
<evidence type="ECO:0000256" key="2">
    <source>
        <dbReference type="ARBA" id="ARBA00023125"/>
    </source>
</evidence>
<keyword evidence="3" id="KW-0804">Transcription</keyword>
<dbReference type="AlphaFoldDB" id="A0A831X8Q6"/>
<comment type="caution">
    <text evidence="5">The sequence shown here is derived from an EMBL/GenBank/DDBJ whole genome shotgun (WGS) entry which is preliminary data.</text>
</comment>
<evidence type="ECO:0000259" key="4">
    <source>
        <dbReference type="PROSITE" id="PS51118"/>
    </source>
</evidence>
<feature type="domain" description="HTH hxlR-type" evidence="4">
    <location>
        <begin position="11"/>
        <end position="108"/>
    </location>
</feature>
<dbReference type="CDD" id="cd00090">
    <property type="entry name" value="HTH_ARSR"/>
    <property type="match status" value="1"/>
</dbReference>
<dbReference type="Pfam" id="PF01638">
    <property type="entry name" value="HxlR"/>
    <property type="match status" value="1"/>
</dbReference>
<evidence type="ECO:0000313" key="5">
    <source>
        <dbReference type="EMBL" id="HEG92487.1"/>
    </source>
</evidence>
<sequence>MRPPRDSLDHCPLAQTASIICDVWTPLIIRDLSKGPKRFSQLQRSVSGISPKTLSTRLKQLEQQGIIQRLSEPASARPRYELTAKGQALVPLIRDMRAYGRAWLVGEPAGRQEEELTRTAAARAR</sequence>
<dbReference type="InterPro" id="IPR036388">
    <property type="entry name" value="WH-like_DNA-bd_sf"/>
</dbReference>
<dbReference type="SUPFAM" id="SSF46785">
    <property type="entry name" value="Winged helix' DNA-binding domain"/>
    <property type="match status" value="1"/>
</dbReference>
<organism evidence="5">
    <name type="scientific">Thermorudis peleae</name>
    <dbReference type="NCBI Taxonomy" id="1382356"/>
    <lineage>
        <taxon>Bacteria</taxon>
        <taxon>Pseudomonadati</taxon>
        <taxon>Thermomicrobiota</taxon>
        <taxon>Thermomicrobia</taxon>
        <taxon>Thermomicrobia incertae sedis</taxon>
        <taxon>Thermorudis</taxon>
    </lineage>
</organism>
<evidence type="ECO:0000256" key="3">
    <source>
        <dbReference type="ARBA" id="ARBA00023163"/>
    </source>
</evidence>
<evidence type="ECO:0000256" key="1">
    <source>
        <dbReference type="ARBA" id="ARBA00023015"/>
    </source>
</evidence>
<dbReference type="GO" id="GO:0006355">
    <property type="term" value="P:regulation of DNA-templated transcription"/>
    <property type="evidence" value="ECO:0007669"/>
    <property type="project" value="UniProtKB-ARBA"/>
</dbReference>
<dbReference type="GO" id="GO:0003677">
    <property type="term" value="F:DNA binding"/>
    <property type="evidence" value="ECO:0007669"/>
    <property type="project" value="UniProtKB-KW"/>
</dbReference>
<reference evidence="5" key="1">
    <citation type="journal article" date="2020" name="mSystems">
        <title>Genome- and Community-Level Interaction Insights into Carbon Utilization and Element Cycling Functions of Hydrothermarchaeota in Hydrothermal Sediment.</title>
        <authorList>
            <person name="Zhou Z."/>
            <person name="Liu Y."/>
            <person name="Xu W."/>
            <person name="Pan J."/>
            <person name="Luo Z.H."/>
            <person name="Li M."/>
        </authorList>
    </citation>
    <scope>NUCLEOTIDE SEQUENCE [LARGE SCALE GENOMIC DNA]</scope>
    <source>
        <strain evidence="5">SpSt-210</strain>
    </source>
</reference>
<keyword evidence="1" id="KW-0805">Transcription regulation</keyword>
<gene>
    <name evidence="5" type="ORF">ENP34_13785</name>
</gene>
<dbReference type="InterPro" id="IPR036390">
    <property type="entry name" value="WH_DNA-bd_sf"/>
</dbReference>
<dbReference type="PANTHER" id="PTHR33204:SF18">
    <property type="entry name" value="TRANSCRIPTIONAL REGULATORY PROTEIN"/>
    <property type="match status" value="1"/>
</dbReference>
<name>A0A831X8Q6_9BACT</name>
<proteinExistence type="predicted"/>